<dbReference type="Pfam" id="PF00005">
    <property type="entry name" value="ABC_tran"/>
    <property type="match status" value="1"/>
</dbReference>
<name>A0A931MJ13_9SPHN</name>
<keyword evidence="2" id="KW-0813">Transport</keyword>
<dbReference type="PANTHER" id="PTHR46743:SF2">
    <property type="entry name" value="TEICHOIC ACIDS EXPORT ATP-BINDING PROTEIN TAGH"/>
    <property type="match status" value="1"/>
</dbReference>
<dbReference type="Proteomes" id="UP000617634">
    <property type="component" value="Unassembled WGS sequence"/>
</dbReference>
<dbReference type="Gene3D" id="3.40.50.300">
    <property type="entry name" value="P-loop containing nucleotide triphosphate hydrolases"/>
    <property type="match status" value="1"/>
</dbReference>
<organism evidence="6 7">
    <name type="scientific">Novosphingobium aureum</name>
    <dbReference type="NCBI Taxonomy" id="2792964"/>
    <lineage>
        <taxon>Bacteria</taxon>
        <taxon>Pseudomonadati</taxon>
        <taxon>Pseudomonadota</taxon>
        <taxon>Alphaproteobacteria</taxon>
        <taxon>Sphingomonadales</taxon>
        <taxon>Sphingomonadaceae</taxon>
        <taxon>Novosphingobium</taxon>
    </lineage>
</organism>
<proteinExistence type="inferred from homology"/>
<dbReference type="InterPro" id="IPR027417">
    <property type="entry name" value="P-loop_NTPase"/>
</dbReference>
<dbReference type="Gene3D" id="2.70.50.60">
    <property type="entry name" value="abc- transporter (atp binding component) like domain"/>
    <property type="match status" value="1"/>
</dbReference>
<comment type="similarity">
    <text evidence="1">Belongs to the ABC transporter superfamily.</text>
</comment>
<dbReference type="CDD" id="cd10147">
    <property type="entry name" value="Wzt_C-like"/>
    <property type="match status" value="1"/>
</dbReference>
<dbReference type="AlphaFoldDB" id="A0A931MJ13"/>
<evidence type="ECO:0000256" key="4">
    <source>
        <dbReference type="ARBA" id="ARBA00022840"/>
    </source>
</evidence>
<sequence>MKQGTIVVENLGKYYRSRNSGRPSTLKGYLLDRSLRSRGKVEPEYWGLRNVSFTVPRGRSVGVVGMNGAGKSTLLRLIGGVGRADEGSIRVSGRIGALLDIGAGLTDDLTGRENVFLLGVIAGMLRSEIAEAFDAIVAFAELEEFIDAPVRTYSTGMRMRLAFAVAIHTKPDILLIDEALAVGDMAFQHKCFARVSEIRETGCTLFLVSHDVGQIDALCDDVIFLENGHMVAYGPREETLALYSDRLESKIAKETDALVPQVESDERLEDEVNRFGSGKIQIGTVTLHDSAGEEIDVLRSGAALGVTFEYRGIPQVEDAVAVVGIYTEDEIACYENNTLLGSVLVPLPNGKLTLAFDRLDLVPGQYRISVGLFSQDWSEVYDYHDYVYPLRVIGSRPSKGMLNPPVQWHVSADDAVPMLEGRG</sequence>
<comment type="caution">
    <text evidence="6">The sequence shown here is derived from an EMBL/GenBank/DDBJ whole genome shotgun (WGS) entry which is preliminary data.</text>
</comment>
<dbReference type="GO" id="GO:0140359">
    <property type="term" value="F:ABC-type transporter activity"/>
    <property type="evidence" value="ECO:0007669"/>
    <property type="project" value="InterPro"/>
</dbReference>
<dbReference type="RefSeq" id="WP_197159658.1">
    <property type="nucleotide sequence ID" value="NZ_JADZGI010000001.1"/>
</dbReference>
<accession>A0A931MJ13</accession>
<dbReference type="CDD" id="cd03220">
    <property type="entry name" value="ABC_KpsT_Wzt"/>
    <property type="match status" value="1"/>
</dbReference>
<dbReference type="SUPFAM" id="SSF52540">
    <property type="entry name" value="P-loop containing nucleoside triphosphate hydrolases"/>
    <property type="match status" value="1"/>
</dbReference>
<dbReference type="GO" id="GO:0016020">
    <property type="term" value="C:membrane"/>
    <property type="evidence" value="ECO:0007669"/>
    <property type="project" value="InterPro"/>
</dbReference>
<evidence type="ECO:0000256" key="2">
    <source>
        <dbReference type="ARBA" id="ARBA00022448"/>
    </source>
</evidence>
<evidence type="ECO:0000313" key="6">
    <source>
        <dbReference type="EMBL" id="MBH0111337.1"/>
    </source>
</evidence>
<evidence type="ECO:0000256" key="3">
    <source>
        <dbReference type="ARBA" id="ARBA00022741"/>
    </source>
</evidence>
<gene>
    <name evidence="6" type="ORF">I5E68_00040</name>
</gene>
<evidence type="ECO:0000256" key="1">
    <source>
        <dbReference type="ARBA" id="ARBA00005417"/>
    </source>
</evidence>
<keyword evidence="3" id="KW-0547">Nucleotide-binding</keyword>
<protein>
    <submittedName>
        <fullName evidence="6">ABC transporter ATP-binding protein</fullName>
    </submittedName>
</protein>
<dbReference type="Pfam" id="PF14524">
    <property type="entry name" value="Wzt_C"/>
    <property type="match status" value="1"/>
</dbReference>
<evidence type="ECO:0000259" key="5">
    <source>
        <dbReference type="PROSITE" id="PS50893"/>
    </source>
</evidence>
<dbReference type="PANTHER" id="PTHR46743">
    <property type="entry name" value="TEICHOIC ACIDS EXPORT ATP-BINDING PROTEIN TAGH"/>
    <property type="match status" value="1"/>
</dbReference>
<dbReference type="SMART" id="SM00382">
    <property type="entry name" value="AAA"/>
    <property type="match status" value="1"/>
</dbReference>
<dbReference type="InterPro" id="IPR015860">
    <property type="entry name" value="ABC_transpr_TagH-like"/>
</dbReference>
<dbReference type="InterPro" id="IPR029439">
    <property type="entry name" value="Wzt_C"/>
</dbReference>
<dbReference type="GO" id="GO:0005524">
    <property type="term" value="F:ATP binding"/>
    <property type="evidence" value="ECO:0007669"/>
    <property type="project" value="UniProtKB-KW"/>
</dbReference>
<reference evidence="6" key="1">
    <citation type="submission" date="2020-11" db="EMBL/GenBank/DDBJ databases">
        <title>Novosphingobium aureum sp. nov., a marine bacterium isolated from sediment of a salt flat.</title>
        <authorList>
            <person name="Yoo Y."/>
            <person name="Kim J.-J."/>
        </authorList>
    </citation>
    <scope>NUCLEOTIDE SEQUENCE</scope>
    <source>
        <strain evidence="6">YJ-S2-02</strain>
    </source>
</reference>
<dbReference type="PROSITE" id="PS50893">
    <property type="entry name" value="ABC_TRANSPORTER_2"/>
    <property type="match status" value="1"/>
</dbReference>
<evidence type="ECO:0000313" key="7">
    <source>
        <dbReference type="Proteomes" id="UP000617634"/>
    </source>
</evidence>
<feature type="domain" description="ABC transporter" evidence="5">
    <location>
        <begin position="30"/>
        <end position="252"/>
    </location>
</feature>
<dbReference type="InterPro" id="IPR003593">
    <property type="entry name" value="AAA+_ATPase"/>
</dbReference>
<dbReference type="InterPro" id="IPR003439">
    <property type="entry name" value="ABC_transporter-like_ATP-bd"/>
</dbReference>
<dbReference type="InterPro" id="IPR050683">
    <property type="entry name" value="Bact_Polysacc_Export_ATP-bd"/>
</dbReference>
<keyword evidence="4 6" id="KW-0067">ATP-binding</keyword>
<dbReference type="EMBL" id="JADZGI010000001">
    <property type="protein sequence ID" value="MBH0111337.1"/>
    <property type="molecule type" value="Genomic_DNA"/>
</dbReference>
<dbReference type="GO" id="GO:0016887">
    <property type="term" value="F:ATP hydrolysis activity"/>
    <property type="evidence" value="ECO:0007669"/>
    <property type="project" value="InterPro"/>
</dbReference>
<keyword evidence="7" id="KW-1185">Reference proteome</keyword>